<dbReference type="KEGG" id="scr:SCHRY_v1c05870"/>
<sequence length="55" mass="6465">MTNIFIRDKKSELILPTDNEIAKITKEINNTQKQLQILNYKCIISKKVKIIFKSN</sequence>
<dbReference type="EMBL" id="CP005077">
    <property type="protein sequence ID" value="AGM25165.1"/>
    <property type="molecule type" value="Genomic_DNA"/>
</dbReference>
<dbReference type="STRING" id="1276227.SCHRY_v1c05870"/>
<protein>
    <submittedName>
        <fullName evidence="1">Uncharacterized protein</fullName>
    </submittedName>
</protein>
<accession>R4UGD2</accession>
<dbReference type="Proteomes" id="UP000013964">
    <property type="component" value="Chromosome"/>
</dbReference>
<keyword evidence="2" id="KW-1185">Reference proteome</keyword>
<dbReference type="OrthoDB" id="9954972at2"/>
<dbReference type="HOGENOM" id="CLU_3157970_0_0_14"/>
<organism evidence="1 2">
    <name type="scientific">Spiroplasma chrysopicola DF-1</name>
    <dbReference type="NCBI Taxonomy" id="1276227"/>
    <lineage>
        <taxon>Bacteria</taxon>
        <taxon>Bacillati</taxon>
        <taxon>Mycoplasmatota</taxon>
        <taxon>Mollicutes</taxon>
        <taxon>Entomoplasmatales</taxon>
        <taxon>Spiroplasmataceae</taxon>
        <taxon>Spiroplasma</taxon>
    </lineage>
</organism>
<name>R4UGD2_9MOLU</name>
<reference evidence="1 2" key="1">
    <citation type="journal article" date="2013" name="Genome Biol. Evol.">
        <title>Complete genomes of two dipteran-associated spiroplasmas provided insights into the origin, dynamics, and impacts of viral invasion in spiroplasma.</title>
        <authorList>
            <person name="Ku C."/>
            <person name="Lo W.S."/>
            <person name="Chen L.L."/>
            <person name="Kuo C.H."/>
        </authorList>
    </citation>
    <scope>NUCLEOTIDE SEQUENCE [LARGE SCALE GENOMIC DNA]</scope>
    <source>
        <strain evidence="1 2">DF-1</strain>
    </source>
</reference>
<evidence type="ECO:0000313" key="2">
    <source>
        <dbReference type="Proteomes" id="UP000013964"/>
    </source>
</evidence>
<evidence type="ECO:0000313" key="1">
    <source>
        <dbReference type="EMBL" id="AGM25165.1"/>
    </source>
</evidence>
<dbReference type="AlphaFoldDB" id="R4UGD2"/>
<dbReference type="PATRIC" id="fig|1276227.3.peg.590"/>
<gene>
    <name evidence="1" type="ORF">SCHRY_v1c05870</name>
</gene>
<proteinExistence type="predicted"/>